<dbReference type="EMBL" id="FRDM01000001">
    <property type="protein sequence ID" value="SHN51285.1"/>
    <property type="molecule type" value="Genomic_DNA"/>
</dbReference>
<protein>
    <submittedName>
        <fullName evidence="2">Uncharacterized protein</fullName>
    </submittedName>
</protein>
<organism evidence="2 3">
    <name type="scientific">Geodermatophilus obscurus</name>
    <dbReference type="NCBI Taxonomy" id="1861"/>
    <lineage>
        <taxon>Bacteria</taxon>
        <taxon>Bacillati</taxon>
        <taxon>Actinomycetota</taxon>
        <taxon>Actinomycetes</taxon>
        <taxon>Geodermatophilales</taxon>
        <taxon>Geodermatophilaceae</taxon>
        <taxon>Geodermatophilus</taxon>
    </lineage>
</organism>
<accession>A0A1M7RYH2</accession>
<evidence type="ECO:0000313" key="2">
    <source>
        <dbReference type="EMBL" id="SHN51285.1"/>
    </source>
</evidence>
<name>A0A1M7RYH2_9ACTN</name>
<evidence type="ECO:0000313" key="3">
    <source>
        <dbReference type="Proteomes" id="UP000184428"/>
    </source>
</evidence>
<dbReference type="AlphaFoldDB" id="A0A1M7RYH2"/>
<dbReference type="Proteomes" id="UP000184428">
    <property type="component" value="Unassembled WGS sequence"/>
</dbReference>
<keyword evidence="1" id="KW-1133">Transmembrane helix</keyword>
<proteinExistence type="predicted"/>
<sequence>MHEASTAGRRGPVRAEGILRGHVVVPSLLTGTAVGVITGAVALLLLRVVRPRSERRGRPRPGA</sequence>
<reference evidence="2 3" key="1">
    <citation type="submission" date="2016-12" db="EMBL/GenBank/DDBJ databases">
        <authorList>
            <person name="Song W.-J."/>
            <person name="Kurnit D.M."/>
        </authorList>
    </citation>
    <scope>NUCLEOTIDE SEQUENCE [LARGE SCALE GENOMIC DNA]</scope>
    <source>
        <strain evidence="2 3">DSM 43162</strain>
    </source>
</reference>
<feature type="transmembrane region" description="Helical" evidence="1">
    <location>
        <begin position="28"/>
        <end position="49"/>
    </location>
</feature>
<evidence type="ECO:0000256" key="1">
    <source>
        <dbReference type="SAM" id="Phobius"/>
    </source>
</evidence>
<gene>
    <name evidence="2" type="ORF">SAMN05660350_00267</name>
</gene>
<keyword evidence="1" id="KW-0472">Membrane</keyword>
<keyword evidence="1" id="KW-0812">Transmembrane</keyword>